<feature type="transmembrane region" description="Helical" evidence="1">
    <location>
        <begin position="187"/>
        <end position="207"/>
    </location>
</feature>
<dbReference type="OrthoDB" id="9821628at2"/>
<feature type="transmembrane region" description="Helical" evidence="1">
    <location>
        <begin position="111"/>
        <end position="131"/>
    </location>
</feature>
<protein>
    <submittedName>
        <fullName evidence="2">Uncharacterized protein</fullName>
    </submittedName>
</protein>
<comment type="caution">
    <text evidence="2">The sequence shown here is derived from an EMBL/GenBank/DDBJ whole genome shotgun (WGS) entry which is preliminary data.</text>
</comment>
<reference evidence="2 3" key="1">
    <citation type="submission" date="2015-07" db="EMBL/GenBank/DDBJ databases">
        <title>Whole genome sequence of Herpetosiphon geysericola DSM 7119.</title>
        <authorList>
            <person name="Hemp J."/>
            <person name="Ward L.M."/>
            <person name="Pace L.A."/>
            <person name="Fischer W.W."/>
        </authorList>
    </citation>
    <scope>NUCLEOTIDE SEQUENCE [LARGE SCALE GENOMIC DNA]</scope>
    <source>
        <strain evidence="2 3">DSM 7119</strain>
    </source>
</reference>
<feature type="transmembrane region" description="Helical" evidence="1">
    <location>
        <begin position="39"/>
        <end position="61"/>
    </location>
</feature>
<dbReference type="RefSeq" id="WP_054532462.1">
    <property type="nucleotide sequence ID" value="NZ_LGKP01000003.1"/>
</dbReference>
<dbReference type="Proteomes" id="UP000050277">
    <property type="component" value="Unassembled WGS sequence"/>
</dbReference>
<feature type="transmembrane region" description="Helical" evidence="1">
    <location>
        <begin position="143"/>
        <end position="167"/>
    </location>
</feature>
<keyword evidence="1" id="KW-0812">Transmembrane</keyword>
<keyword evidence="1" id="KW-1133">Transmembrane helix</keyword>
<organism evidence="2 3">
    <name type="scientific">Herpetosiphon geysericola</name>
    <dbReference type="NCBI Taxonomy" id="70996"/>
    <lineage>
        <taxon>Bacteria</taxon>
        <taxon>Bacillati</taxon>
        <taxon>Chloroflexota</taxon>
        <taxon>Chloroflexia</taxon>
        <taxon>Herpetosiphonales</taxon>
        <taxon>Herpetosiphonaceae</taxon>
        <taxon>Herpetosiphon</taxon>
    </lineage>
</organism>
<keyword evidence="3" id="KW-1185">Reference proteome</keyword>
<keyword evidence="1" id="KW-0472">Membrane</keyword>
<gene>
    <name evidence="2" type="ORF">SE18_00525</name>
</gene>
<dbReference type="STRING" id="70996.SE18_00525"/>
<name>A0A0P6Z3Q9_9CHLR</name>
<evidence type="ECO:0000313" key="3">
    <source>
        <dbReference type="Proteomes" id="UP000050277"/>
    </source>
</evidence>
<sequence length="225" mass="24974">MNYFRKKAWFLLLIGIPLLLLWTWEGIIAVTTPSSPIIGAYRISNWLIPCLVSLVFGYGIAQTEPDPRLAVLGLRDPRSLWLKRWGMYGLLILLGISVSVLLISISFNVGFAKLASTTLVTSCYGMAWAWALHVWTGARASVIAWMTMSIMLLSIMLPIIINLSIAWSLTPTPLGWQRENPLTSQLLLHHGVVLAISGGLIGAARWLPNDIRNLAWIHADRGFDA</sequence>
<dbReference type="EMBL" id="LGKP01000003">
    <property type="protein sequence ID" value="KPL91879.1"/>
    <property type="molecule type" value="Genomic_DNA"/>
</dbReference>
<feature type="transmembrane region" description="Helical" evidence="1">
    <location>
        <begin position="85"/>
        <end position="105"/>
    </location>
</feature>
<evidence type="ECO:0000256" key="1">
    <source>
        <dbReference type="SAM" id="Phobius"/>
    </source>
</evidence>
<evidence type="ECO:0000313" key="2">
    <source>
        <dbReference type="EMBL" id="KPL91879.1"/>
    </source>
</evidence>
<dbReference type="AlphaFoldDB" id="A0A0P6Z3Q9"/>
<proteinExistence type="predicted"/>
<accession>A0A0P6Z3Q9</accession>